<dbReference type="PANTHER" id="PTHR24276">
    <property type="entry name" value="POLYSERASE-RELATED"/>
    <property type="match status" value="1"/>
</dbReference>
<dbReference type="CDD" id="cd00190">
    <property type="entry name" value="Tryp_SPc"/>
    <property type="match status" value="1"/>
</dbReference>
<dbReference type="EMBL" id="CADEPI010000065">
    <property type="protein sequence ID" value="CAB3371800.1"/>
    <property type="molecule type" value="Genomic_DNA"/>
</dbReference>
<dbReference type="InterPro" id="IPR033116">
    <property type="entry name" value="TRYPSIN_SER"/>
</dbReference>
<feature type="domain" description="Peptidase S1" evidence="8">
    <location>
        <begin position="26"/>
        <end position="247"/>
    </location>
</feature>
<dbReference type="PANTHER" id="PTHR24276:SF98">
    <property type="entry name" value="FI18310P1-RELATED"/>
    <property type="match status" value="1"/>
</dbReference>
<organism evidence="9 10">
    <name type="scientific">Cloeon dipterum</name>
    <dbReference type="NCBI Taxonomy" id="197152"/>
    <lineage>
        <taxon>Eukaryota</taxon>
        <taxon>Metazoa</taxon>
        <taxon>Ecdysozoa</taxon>
        <taxon>Arthropoda</taxon>
        <taxon>Hexapoda</taxon>
        <taxon>Insecta</taxon>
        <taxon>Pterygota</taxon>
        <taxon>Palaeoptera</taxon>
        <taxon>Ephemeroptera</taxon>
        <taxon>Pisciforma</taxon>
        <taxon>Baetidae</taxon>
        <taxon>Cloeon</taxon>
    </lineage>
</organism>
<comment type="similarity">
    <text evidence="1">Belongs to the peptidase S1 family.</text>
</comment>
<reference evidence="9 10" key="1">
    <citation type="submission" date="2020-04" db="EMBL/GenBank/DDBJ databases">
        <authorList>
            <person name="Alioto T."/>
            <person name="Alioto T."/>
            <person name="Gomez Garrido J."/>
        </authorList>
    </citation>
    <scope>NUCLEOTIDE SEQUENCE [LARGE SCALE GENOMIC DNA]</scope>
</reference>
<evidence type="ECO:0000256" key="1">
    <source>
        <dbReference type="ARBA" id="ARBA00007664"/>
    </source>
</evidence>
<dbReference type="SMART" id="SM00020">
    <property type="entry name" value="Tryp_SPc"/>
    <property type="match status" value="1"/>
</dbReference>
<evidence type="ECO:0000256" key="3">
    <source>
        <dbReference type="ARBA" id="ARBA00022801"/>
    </source>
</evidence>
<dbReference type="PROSITE" id="PS50240">
    <property type="entry name" value="TRYPSIN_DOM"/>
    <property type="match status" value="1"/>
</dbReference>
<dbReference type="FunFam" id="2.40.10.10:FF:000068">
    <property type="entry name" value="transmembrane protease serine 2"/>
    <property type="match status" value="1"/>
</dbReference>
<dbReference type="InterPro" id="IPR001254">
    <property type="entry name" value="Trypsin_dom"/>
</dbReference>
<keyword evidence="2 6" id="KW-0645">Protease</keyword>
<evidence type="ECO:0000256" key="6">
    <source>
        <dbReference type="RuleBase" id="RU363034"/>
    </source>
</evidence>
<evidence type="ECO:0000256" key="2">
    <source>
        <dbReference type="ARBA" id="ARBA00022670"/>
    </source>
</evidence>
<name>A0A8S1CUC1_9INSE</name>
<dbReference type="InterPro" id="IPR050430">
    <property type="entry name" value="Peptidase_S1"/>
</dbReference>
<dbReference type="Proteomes" id="UP000494165">
    <property type="component" value="Unassembled WGS sequence"/>
</dbReference>
<evidence type="ECO:0000256" key="5">
    <source>
        <dbReference type="ARBA" id="ARBA00023157"/>
    </source>
</evidence>
<dbReference type="InterPro" id="IPR043504">
    <property type="entry name" value="Peptidase_S1_PA_chymotrypsin"/>
</dbReference>
<evidence type="ECO:0000256" key="7">
    <source>
        <dbReference type="SAM" id="SignalP"/>
    </source>
</evidence>
<dbReference type="PRINTS" id="PR00722">
    <property type="entry name" value="CHYMOTRYPSIN"/>
</dbReference>
<dbReference type="InterPro" id="IPR018114">
    <property type="entry name" value="TRYPSIN_HIS"/>
</dbReference>
<evidence type="ECO:0000313" key="9">
    <source>
        <dbReference type="EMBL" id="CAB3371800.1"/>
    </source>
</evidence>
<dbReference type="GO" id="GO:0006508">
    <property type="term" value="P:proteolysis"/>
    <property type="evidence" value="ECO:0007669"/>
    <property type="project" value="UniProtKB-KW"/>
</dbReference>
<keyword evidence="10" id="KW-1185">Reference proteome</keyword>
<keyword evidence="5" id="KW-1015">Disulfide bond</keyword>
<evidence type="ECO:0000313" key="10">
    <source>
        <dbReference type="Proteomes" id="UP000494165"/>
    </source>
</evidence>
<gene>
    <name evidence="9" type="ORF">CLODIP_2_CD14737</name>
</gene>
<accession>A0A8S1CUC1</accession>
<keyword evidence="7" id="KW-0732">Signal</keyword>
<feature type="chain" id="PRO_5035925295" description="Peptidase S1 domain-containing protein" evidence="7">
    <location>
        <begin position="19"/>
        <end position="248"/>
    </location>
</feature>
<protein>
    <recommendedName>
        <fullName evidence="8">Peptidase S1 domain-containing protein</fullName>
    </recommendedName>
</protein>
<proteinExistence type="inferred from homology"/>
<evidence type="ECO:0000259" key="8">
    <source>
        <dbReference type="PROSITE" id="PS50240"/>
    </source>
</evidence>
<dbReference type="AlphaFoldDB" id="A0A8S1CUC1"/>
<dbReference type="InterPro" id="IPR009003">
    <property type="entry name" value="Peptidase_S1_PA"/>
</dbReference>
<comment type="caution">
    <text evidence="9">The sequence shown here is derived from an EMBL/GenBank/DDBJ whole genome shotgun (WGS) entry which is preliminary data.</text>
</comment>
<dbReference type="PROSITE" id="PS00135">
    <property type="entry name" value="TRYPSIN_SER"/>
    <property type="match status" value="1"/>
</dbReference>
<evidence type="ECO:0000256" key="4">
    <source>
        <dbReference type="ARBA" id="ARBA00022825"/>
    </source>
</evidence>
<dbReference type="Gene3D" id="2.40.10.10">
    <property type="entry name" value="Trypsin-like serine proteases"/>
    <property type="match status" value="1"/>
</dbReference>
<feature type="signal peptide" evidence="7">
    <location>
        <begin position="1"/>
        <end position="18"/>
    </location>
</feature>
<dbReference type="OrthoDB" id="8440449at2759"/>
<dbReference type="Pfam" id="PF00089">
    <property type="entry name" value="Trypsin"/>
    <property type="match status" value="1"/>
</dbReference>
<dbReference type="PROSITE" id="PS00134">
    <property type="entry name" value="TRYPSIN_HIS"/>
    <property type="match status" value="1"/>
</dbReference>
<sequence length="248" mass="27014">MFNILVLLYSLFLLKANAKILDGLRIVNGKEVPELKYPSLVSIQDSGYHICGAAILNKNYVLTAAHCVDSSRDIEDLKVVSSVTNLKNKKSRKYKVTKIEAHEKYNVSDLIANDIAVEPKFILQDGEAVAELPGNGETLPTGAIATAVGWGRKVHLGPGATTLQETDMRVLNSWDCSDRIGKIHTTQFCTDSPKSGICEGDSGSPLLANGKVFGITSWRDGNKPCGQGVGVYTQVSYYLDWIKQHASE</sequence>
<keyword evidence="4 6" id="KW-0720">Serine protease</keyword>
<dbReference type="GO" id="GO:0004252">
    <property type="term" value="F:serine-type endopeptidase activity"/>
    <property type="evidence" value="ECO:0007669"/>
    <property type="project" value="InterPro"/>
</dbReference>
<keyword evidence="3 6" id="KW-0378">Hydrolase</keyword>
<dbReference type="SUPFAM" id="SSF50494">
    <property type="entry name" value="Trypsin-like serine proteases"/>
    <property type="match status" value="1"/>
</dbReference>
<dbReference type="InterPro" id="IPR001314">
    <property type="entry name" value="Peptidase_S1A"/>
</dbReference>